<keyword evidence="3" id="KW-1185">Reference proteome</keyword>
<feature type="compositionally biased region" description="Basic and acidic residues" evidence="1">
    <location>
        <begin position="104"/>
        <end position="115"/>
    </location>
</feature>
<organism evidence="2 3">
    <name type="scientific">Streptomyces netropsis</name>
    <name type="common">Streptoverticillium netropsis</name>
    <dbReference type="NCBI Taxonomy" id="55404"/>
    <lineage>
        <taxon>Bacteria</taxon>
        <taxon>Bacillati</taxon>
        <taxon>Actinomycetota</taxon>
        <taxon>Actinomycetes</taxon>
        <taxon>Kitasatosporales</taxon>
        <taxon>Streptomycetaceae</taxon>
        <taxon>Streptomyces</taxon>
    </lineage>
</organism>
<dbReference type="RefSeq" id="WP_184734303.1">
    <property type="nucleotide sequence ID" value="NZ_BMRW01000002.1"/>
</dbReference>
<evidence type="ECO:0000256" key="1">
    <source>
        <dbReference type="SAM" id="MobiDB-lite"/>
    </source>
</evidence>
<dbReference type="AlphaFoldDB" id="A0A7W7PEQ8"/>
<name>A0A7W7PEQ8_STRNE</name>
<proteinExistence type="predicted"/>
<gene>
    <name evidence="2" type="ORF">FHS38_003323</name>
</gene>
<reference evidence="2 3" key="1">
    <citation type="submission" date="2020-08" db="EMBL/GenBank/DDBJ databases">
        <title>Genomic Encyclopedia of Type Strains, Phase III (KMG-III): the genomes of soil and plant-associated and newly described type strains.</title>
        <authorList>
            <person name="Whitman W."/>
        </authorList>
    </citation>
    <scope>NUCLEOTIDE SEQUENCE [LARGE SCALE GENOMIC DNA]</scope>
    <source>
        <strain evidence="2 3">CECT 3265</strain>
    </source>
</reference>
<evidence type="ECO:0000313" key="2">
    <source>
        <dbReference type="EMBL" id="MBB4887269.1"/>
    </source>
</evidence>
<feature type="compositionally biased region" description="Basic and acidic residues" evidence="1">
    <location>
        <begin position="33"/>
        <end position="62"/>
    </location>
</feature>
<accession>A0A7W7PEQ8</accession>
<sequence>MPLDPARAMDAYLRAQAYRTHRPEPEPDPIVVEEFRDVPDARDIQENEKGDHRTGAGRRADGEPAEPAAEVATRSGPAPNAPPGAPRRPGVLARLLSLRQGSDPVRDRGRPEPSP</sequence>
<evidence type="ECO:0000313" key="3">
    <source>
        <dbReference type="Proteomes" id="UP000556436"/>
    </source>
</evidence>
<protein>
    <submittedName>
        <fullName evidence="2">Uncharacterized protein</fullName>
    </submittedName>
</protein>
<dbReference type="Proteomes" id="UP000556436">
    <property type="component" value="Unassembled WGS sequence"/>
</dbReference>
<feature type="region of interest" description="Disordered" evidence="1">
    <location>
        <begin position="17"/>
        <end position="115"/>
    </location>
</feature>
<comment type="caution">
    <text evidence="2">The sequence shown here is derived from an EMBL/GenBank/DDBJ whole genome shotgun (WGS) entry which is preliminary data.</text>
</comment>
<dbReference type="EMBL" id="JACHJG010000006">
    <property type="protein sequence ID" value="MBB4887269.1"/>
    <property type="molecule type" value="Genomic_DNA"/>
</dbReference>